<evidence type="ECO:0000259" key="12">
    <source>
        <dbReference type="PROSITE" id="PS51379"/>
    </source>
</evidence>
<evidence type="ECO:0000256" key="1">
    <source>
        <dbReference type="ARBA" id="ARBA00022475"/>
    </source>
</evidence>
<evidence type="ECO:0000256" key="2">
    <source>
        <dbReference type="ARBA" id="ARBA00022485"/>
    </source>
</evidence>
<keyword evidence="1" id="KW-1003">Cell membrane</keyword>
<keyword evidence="6" id="KW-1278">Translocase</keyword>
<dbReference type="GO" id="GO:0016651">
    <property type="term" value="F:oxidoreductase activity, acting on NAD(P)H"/>
    <property type="evidence" value="ECO:0007669"/>
    <property type="project" value="InterPro"/>
</dbReference>
<keyword evidence="4" id="KW-0479">Metal-binding</keyword>
<dbReference type="Pfam" id="PF12838">
    <property type="entry name" value="Fer4_7"/>
    <property type="match status" value="1"/>
</dbReference>
<dbReference type="InterPro" id="IPR017900">
    <property type="entry name" value="4Fe4S_Fe_S_CS"/>
</dbReference>
<dbReference type="InterPro" id="IPR017896">
    <property type="entry name" value="4Fe4S_Fe-S-bd"/>
</dbReference>
<keyword evidence="5" id="KW-0677">Repeat</keyword>
<dbReference type="GO" id="GO:0016020">
    <property type="term" value="C:membrane"/>
    <property type="evidence" value="ECO:0007669"/>
    <property type="project" value="InterPro"/>
</dbReference>
<evidence type="ECO:0000256" key="10">
    <source>
        <dbReference type="ARBA" id="ARBA00023075"/>
    </source>
</evidence>
<evidence type="ECO:0000256" key="7">
    <source>
        <dbReference type="ARBA" id="ARBA00023004"/>
    </source>
</evidence>
<reference evidence="13" key="1">
    <citation type="submission" date="2015-10" db="EMBL/GenBank/DDBJ databases">
        <authorList>
            <person name="Gilbert D.G."/>
        </authorList>
    </citation>
    <scope>NUCLEOTIDE SEQUENCE</scope>
</reference>
<keyword evidence="11" id="KW-0472">Membrane</keyword>
<dbReference type="GO" id="GO:0046872">
    <property type="term" value="F:metal ion binding"/>
    <property type="evidence" value="ECO:0007669"/>
    <property type="project" value="UniProtKB-KW"/>
</dbReference>
<protein>
    <submittedName>
        <fullName evidence="13">NADH-ubiquinone oxidoreductase chain I</fullName>
        <ecNumber evidence="13">1.6.5.3</ecNumber>
    </submittedName>
</protein>
<sequence length="194" mass="22259">MIKYLTTIWETVSTLLTGMGVTWRHMLAIRRDNVTLQYPEERWPRPERDIGFDHNKYNVIRSRLHVDIDDCIGCLKCERACPVDCIKIDTVKVPSRGEDIPNIGHKGVTSFGTRKAMVVTRFDIDMTECCYCNLCVYPCPEECIYMTGGPNAEKHDIDYEFSEYDRNDLIYRFAKKVSGEDLANATTKSQGVEG</sequence>
<name>A0A170QCB2_9ZZZZ</name>
<keyword evidence="8" id="KW-0411">Iron-sulfur</keyword>
<organism evidence="13">
    <name type="scientific">hydrothermal vent metagenome</name>
    <dbReference type="NCBI Taxonomy" id="652676"/>
    <lineage>
        <taxon>unclassified sequences</taxon>
        <taxon>metagenomes</taxon>
        <taxon>ecological metagenomes</taxon>
    </lineage>
</organism>
<keyword evidence="2" id="KW-0004">4Fe-4S</keyword>
<keyword evidence="9" id="KW-0520">NAD</keyword>
<dbReference type="SUPFAM" id="SSF54862">
    <property type="entry name" value="4Fe-4S ferredoxins"/>
    <property type="match status" value="1"/>
</dbReference>
<dbReference type="EC" id="1.6.5.3" evidence="13"/>
<evidence type="ECO:0000256" key="8">
    <source>
        <dbReference type="ARBA" id="ARBA00023014"/>
    </source>
</evidence>
<gene>
    <name evidence="13" type="ORF">MGWOODY_Mmi2539</name>
</gene>
<proteinExistence type="predicted"/>
<dbReference type="Gene3D" id="3.30.70.3270">
    <property type="match status" value="1"/>
</dbReference>
<evidence type="ECO:0000256" key="3">
    <source>
        <dbReference type="ARBA" id="ARBA00022719"/>
    </source>
</evidence>
<dbReference type="InterPro" id="IPR010226">
    <property type="entry name" value="NADH_quinone_OxRdtase_chainI"/>
</dbReference>
<dbReference type="PROSITE" id="PS00198">
    <property type="entry name" value="4FE4S_FER_1"/>
    <property type="match status" value="2"/>
</dbReference>
<dbReference type="PROSITE" id="PS51379">
    <property type="entry name" value="4FE4S_FER_2"/>
    <property type="match status" value="2"/>
</dbReference>
<feature type="domain" description="4Fe-4S ferredoxin-type" evidence="12">
    <location>
        <begin position="62"/>
        <end position="91"/>
    </location>
</feature>
<keyword evidence="3" id="KW-0874">Quinone</keyword>
<evidence type="ECO:0000256" key="9">
    <source>
        <dbReference type="ARBA" id="ARBA00023027"/>
    </source>
</evidence>
<evidence type="ECO:0000313" key="13">
    <source>
        <dbReference type="EMBL" id="CUV08891.1"/>
    </source>
</evidence>
<keyword evidence="10 13" id="KW-0830">Ubiquinone</keyword>
<evidence type="ECO:0000256" key="11">
    <source>
        <dbReference type="ARBA" id="ARBA00023136"/>
    </source>
</evidence>
<dbReference type="GO" id="GO:0051539">
    <property type="term" value="F:4 iron, 4 sulfur cluster binding"/>
    <property type="evidence" value="ECO:0007669"/>
    <property type="project" value="UniProtKB-KW"/>
</dbReference>
<evidence type="ECO:0000256" key="5">
    <source>
        <dbReference type="ARBA" id="ARBA00022737"/>
    </source>
</evidence>
<dbReference type="GO" id="GO:0048038">
    <property type="term" value="F:quinone binding"/>
    <property type="evidence" value="ECO:0007669"/>
    <property type="project" value="UniProtKB-KW"/>
</dbReference>
<accession>A0A170QCB2</accession>
<dbReference type="AlphaFoldDB" id="A0A170QCB2"/>
<keyword evidence="7" id="KW-0408">Iron</keyword>
<evidence type="ECO:0000256" key="6">
    <source>
        <dbReference type="ARBA" id="ARBA00022967"/>
    </source>
</evidence>
<feature type="domain" description="4Fe-4S ferredoxin-type" evidence="12">
    <location>
        <begin position="120"/>
        <end position="149"/>
    </location>
</feature>
<keyword evidence="13" id="KW-0560">Oxidoreductase</keyword>
<dbReference type="PANTHER" id="PTHR10849">
    <property type="entry name" value="NADH DEHYDROGENASE UBIQUINONE IRON-SULFUR PROTEIN 8, MITOCHONDRIAL"/>
    <property type="match status" value="1"/>
</dbReference>
<dbReference type="EMBL" id="FAXC01000139">
    <property type="protein sequence ID" value="CUV08891.1"/>
    <property type="molecule type" value="Genomic_DNA"/>
</dbReference>
<dbReference type="PANTHER" id="PTHR10849:SF24">
    <property type="entry name" value="NADH-QUINONE OXIDOREDUCTASE SUBUNIT I 2"/>
    <property type="match status" value="1"/>
</dbReference>
<evidence type="ECO:0000256" key="4">
    <source>
        <dbReference type="ARBA" id="ARBA00022723"/>
    </source>
</evidence>